<evidence type="ECO:0000259" key="4">
    <source>
        <dbReference type="PROSITE" id="PS51379"/>
    </source>
</evidence>
<feature type="domain" description="4Fe-4S ferredoxin-type" evidence="4">
    <location>
        <begin position="1"/>
        <end position="29"/>
    </location>
</feature>
<dbReference type="PROSITE" id="PS00198">
    <property type="entry name" value="4FE4S_FER_1"/>
    <property type="match status" value="1"/>
</dbReference>
<dbReference type="PROSITE" id="PS51379">
    <property type="entry name" value="4FE4S_FER_2"/>
    <property type="match status" value="1"/>
</dbReference>
<evidence type="ECO:0000313" key="6">
    <source>
        <dbReference type="Proteomes" id="UP000824073"/>
    </source>
</evidence>
<evidence type="ECO:0000256" key="2">
    <source>
        <dbReference type="ARBA" id="ARBA00023004"/>
    </source>
</evidence>
<evidence type="ECO:0000256" key="1">
    <source>
        <dbReference type="ARBA" id="ARBA00022723"/>
    </source>
</evidence>
<accession>A0A9D1IUV6</accession>
<sequence>MAYKISDACIACGACAAQCPVGAIKDAGSKYEIDEATCVEC</sequence>
<evidence type="ECO:0000313" key="5">
    <source>
        <dbReference type="EMBL" id="HIU43575.1"/>
    </source>
</evidence>
<dbReference type="AlphaFoldDB" id="A0A9D1IUV6"/>
<proteinExistence type="predicted"/>
<gene>
    <name evidence="5" type="ORF">IAB67_04675</name>
</gene>
<dbReference type="Proteomes" id="UP000824073">
    <property type="component" value="Unassembled WGS sequence"/>
</dbReference>
<dbReference type="InterPro" id="IPR017900">
    <property type="entry name" value="4Fe4S_Fe_S_CS"/>
</dbReference>
<dbReference type="Gene3D" id="3.30.70.20">
    <property type="match status" value="1"/>
</dbReference>
<feature type="non-terminal residue" evidence="5">
    <location>
        <position position="41"/>
    </location>
</feature>
<name>A0A9D1IUV6_9CLOT</name>
<comment type="caution">
    <text evidence="5">The sequence shown here is derived from an EMBL/GenBank/DDBJ whole genome shotgun (WGS) entry which is preliminary data.</text>
</comment>
<protein>
    <submittedName>
        <fullName evidence="5">4Fe-4S binding protein</fullName>
    </submittedName>
</protein>
<dbReference type="GO" id="GO:0051536">
    <property type="term" value="F:iron-sulfur cluster binding"/>
    <property type="evidence" value="ECO:0007669"/>
    <property type="project" value="UniProtKB-KW"/>
</dbReference>
<dbReference type="Pfam" id="PF00037">
    <property type="entry name" value="Fer4"/>
    <property type="match status" value="1"/>
</dbReference>
<dbReference type="EMBL" id="DVMR01000038">
    <property type="protein sequence ID" value="HIU43575.1"/>
    <property type="molecule type" value="Genomic_DNA"/>
</dbReference>
<reference evidence="5" key="1">
    <citation type="submission" date="2020-10" db="EMBL/GenBank/DDBJ databases">
        <authorList>
            <person name="Gilroy R."/>
        </authorList>
    </citation>
    <scope>NUCLEOTIDE SEQUENCE</scope>
    <source>
        <strain evidence="5">CHK191-8634</strain>
    </source>
</reference>
<keyword evidence="3" id="KW-0411">Iron-sulfur</keyword>
<dbReference type="SUPFAM" id="SSF54862">
    <property type="entry name" value="4Fe-4S ferredoxins"/>
    <property type="match status" value="1"/>
</dbReference>
<keyword evidence="1" id="KW-0479">Metal-binding</keyword>
<dbReference type="InterPro" id="IPR017896">
    <property type="entry name" value="4Fe4S_Fe-S-bd"/>
</dbReference>
<keyword evidence="2" id="KW-0408">Iron</keyword>
<dbReference type="GO" id="GO:0046872">
    <property type="term" value="F:metal ion binding"/>
    <property type="evidence" value="ECO:0007669"/>
    <property type="project" value="UniProtKB-KW"/>
</dbReference>
<reference evidence="5" key="2">
    <citation type="journal article" date="2021" name="PeerJ">
        <title>Extensive microbial diversity within the chicken gut microbiome revealed by metagenomics and culture.</title>
        <authorList>
            <person name="Gilroy R."/>
            <person name="Ravi A."/>
            <person name="Getino M."/>
            <person name="Pursley I."/>
            <person name="Horton D.L."/>
            <person name="Alikhan N.F."/>
            <person name="Baker D."/>
            <person name="Gharbi K."/>
            <person name="Hall N."/>
            <person name="Watson M."/>
            <person name="Adriaenssens E.M."/>
            <person name="Foster-Nyarko E."/>
            <person name="Jarju S."/>
            <person name="Secka A."/>
            <person name="Antonio M."/>
            <person name="Oren A."/>
            <person name="Chaudhuri R.R."/>
            <person name="La Ragione R."/>
            <person name="Hildebrand F."/>
            <person name="Pallen M.J."/>
        </authorList>
    </citation>
    <scope>NUCLEOTIDE SEQUENCE</scope>
    <source>
        <strain evidence="5">CHK191-8634</strain>
    </source>
</reference>
<evidence type="ECO:0000256" key="3">
    <source>
        <dbReference type="ARBA" id="ARBA00023014"/>
    </source>
</evidence>
<organism evidence="5 6">
    <name type="scientific">Candidatus Ventrousia excrementavium</name>
    <dbReference type="NCBI Taxonomy" id="2840961"/>
    <lineage>
        <taxon>Bacteria</taxon>
        <taxon>Bacillati</taxon>
        <taxon>Bacillota</taxon>
        <taxon>Clostridia</taxon>
        <taxon>Eubacteriales</taxon>
        <taxon>Clostridiaceae</taxon>
        <taxon>Clostridiaceae incertae sedis</taxon>
        <taxon>Candidatus Ventrousia</taxon>
    </lineage>
</organism>